<feature type="compositionally biased region" description="Polar residues" evidence="1">
    <location>
        <begin position="78"/>
        <end position="95"/>
    </location>
</feature>
<sequence length="204" mass="22102">MFNFANTFILGAITATLSMSMMVAMPAPVAAPLPNTLSTPDARSPLPPATAQVKLIIPEYTLFMNSTDPTDQFFGAPSSPTSNSTEEGSPDTGSQRTSVELFFAENDIESNMVKSFKWTLYTPKDDSFYTRRATPRWQLTCHVSALKGTTGPQTLELLYDAPFLSGHGAAAADSAVRVWCEDKARCVSHPCSGDQPHVDSDDLE</sequence>
<gene>
    <name evidence="3" type="ORF">I316_02285</name>
</gene>
<keyword evidence="4" id="KW-1185">Reference proteome</keyword>
<proteinExistence type="predicted"/>
<evidence type="ECO:0000313" key="3">
    <source>
        <dbReference type="EMBL" id="OCF35793.1"/>
    </source>
</evidence>
<protein>
    <submittedName>
        <fullName evidence="3">Uncharacterized protein</fullName>
    </submittedName>
</protein>
<organism evidence="3 4">
    <name type="scientific">Kwoniella heveanensis BCC8398</name>
    <dbReference type="NCBI Taxonomy" id="1296120"/>
    <lineage>
        <taxon>Eukaryota</taxon>
        <taxon>Fungi</taxon>
        <taxon>Dikarya</taxon>
        <taxon>Basidiomycota</taxon>
        <taxon>Agaricomycotina</taxon>
        <taxon>Tremellomycetes</taxon>
        <taxon>Tremellales</taxon>
        <taxon>Cryptococcaceae</taxon>
        <taxon>Kwoniella</taxon>
    </lineage>
</organism>
<evidence type="ECO:0000256" key="1">
    <source>
        <dbReference type="SAM" id="MobiDB-lite"/>
    </source>
</evidence>
<reference evidence="3 4" key="1">
    <citation type="submission" date="2013-07" db="EMBL/GenBank/DDBJ databases">
        <title>The Genome Sequence of Cryptococcus heveanensis BCC8398.</title>
        <authorList>
            <consortium name="The Broad Institute Genome Sequencing Platform"/>
            <person name="Cuomo C."/>
            <person name="Litvintseva A."/>
            <person name="Chen Y."/>
            <person name="Heitman J."/>
            <person name="Sun S."/>
            <person name="Springer D."/>
            <person name="Dromer F."/>
            <person name="Young S.K."/>
            <person name="Zeng Q."/>
            <person name="Gargeya S."/>
            <person name="Fitzgerald M."/>
            <person name="Abouelleil A."/>
            <person name="Alvarado L."/>
            <person name="Berlin A.M."/>
            <person name="Chapman S.B."/>
            <person name="Dewar J."/>
            <person name="Goldberg J."/>
            <person name="Griggs A."/>
            <person name="Gujja S."/>
            <person name="Hansen M."/>
            <person name="Howarth C."/>
            <person name="Imamovic A."/>
            <person name="Larimer J."/>
            <person name="McCowan C."/>
            <person name="Murphy C."/>
            <person name="Pearson M."/>
            <person name="Priest M."/>
            <person name="Roberts A."/>
            <person name="Saif S."/>
            <person name="Shea T."/>
            <person name="Sykes S."/>
            <person name="Wortman J."/>
            <person name="Nusbaum C."/>
            <person name="Birren B."/>
        </authorList>
    </citation>
    <scope>NUCLEOTIDE SEQUENCE [LARGE SCALE GENOMIC DNA]</scope>
    <source>
        <strain evidence="3 4">BCC8398</strain>
    </source>
</reference>
<dbReference type="AlphaFoldDB" id="A0A1B9GXQ2"/>
<reference evidence="4" key="2">
    <citation type="submission" date="2013-12" db="EMBL/GenBank/DDBJ databases">
        <title>Evolution of pathogenesis and genome organization in the Tremellales.</title>
        <authorList>
            <person name="Cuomo C."/>
            <person name="Litvintseva A."/>
            <person name="Heitman J."/>
            <person name="Chen Y."/>
            <person name="Sun S."/>
            <person name="Springer D."/>
            <person name="Dromer F."/>
            <person name="Young S."/>
            <person name="Zeng Q."/>
            <person name="Chapman S."/>
            <person name="Gujja S."/>
            <person name="Saif S."/>
            <person name="Birren B."/>
        </authorList>
    </citation>
    <scope>NUCLEOTIDE SEQUENCE [LARGE SCALE GENOMIC DNA]</scope>
    <source>
        <strain evidence="4">BCC8398</strain>
    </source>
</reference>
<feature type="signal peptide" evidence="2">
    <location>
        <begin position="1"/>
        <end position="18"/>
    </location>
</feature>
<feature type="region of interest" description="Disordered" evidence="1">
    <location>
        <begin position="72"/>
        <end position="95"/>
    </location>
</feature>
<dbReference type="Proteomes" id="UP000092666">
    <property type="component" value="Unassembled WGS sequence"/>
</dbReference>
<feature type="chain" id="PRO_5008627415" evidence="2">
    <location>
        <begin position="19"/>
        <end position="204"/>
    </location>
</feature>
<name>A0A1B9GXQ2_9TREE</name>
<accession>A0A1B9GXQ2</accession>
<evidence type="ECO:0000313" key="4">
    <source>
        <dbReference type="Proteomes" id="UP000092666"/>
    </source>
</evidence>
<evidence type="ECO:0000256" key="2">
    <source>
        <dbReference type="SAM" id="SignalP"/>
    </source>
</evidence>
<keyword evidence="2" id="KW-0732">Signal</keyword>
<dbReference type="EMBL" id="KI669497">
    <property type="protein sequence ID" value="OCF35793.1"/>
    <property type="molecule type" value="Genomic_DNA"/>
</dbReference>